<dbReference type="GO" id="GO:0030288">
    <property type="term" value="C:outer membrane-bounded periplasmic space"/>
    <property type="evidence" value="ECO:0007669"/>
    <property type="project" value="TreeGrafter"/>
</dbReference>
<dbReference type="OrthoDB" id="2051435at2"/>
<dbReference type="PANTHER" id="PTHR30404">
    <property type="entry name" value="N-ACETYLMURAMOYL-L-ALANINE AMIDASE"/>
    <property type="match status" value="1"/>
</dbReference>
<dbReference type="InterPro" id="IPR013688">
    <property type="entry name" value="GBS_Bsp-like"/>
</dbReference>
<dbReference type="RefSeq" id="WP_014080552.1">
    <property type="nucleotide sequence ID" value="NC_015977.1"/>
</dbReference>
<evidence type="ECO:0000256" key="2">
    <source>
        <dbReference type="SAM" id="MobiDB-lite"/>
    </source>
</evidence>
<dbReference type="GeneID" id="93725069"/>
<evidence type="ECO:0000259" key="4">
    <source>
        <dbReference type="SMART" id="SM00646"/>
    </source>
</evidence>
<keyword evidence="1" id="KW-0378">Hydrolase</keyword>
<sequence length="1786" mass="193639">MRKRLLAGILAVTMMVSAVICPNDQVLVMAAETGTEQVNVESTEVNQEETQVPDKTEDTIPEETEKNVDDSQNTESSETTEPAEGTETTETVEETEATETVGETEATEVVEEIEETEETEETEEARYYIQYLVMESDKISLNETQKVVLGIDCEKEIDYASLEYHNQQTGEVLSQDSKGVTDGAILFEIAFQNASQEGSYQLDAVTFVVNGKKYTENIKDAGIDAVFGMEQDVDVSPDAIIEDESSQDGSVLDDADIVQIDEDGNVISQNSIEDALDSVIEEDDGIALFSARRDIVVVLDPGHDNSHTGAQGNGLREETINLKIAAYCKQELEEYSGVKVYLTRPTDGSCPYPGTTSGVCNEDRVKYASSVGADIYVSLHNNSSTNTSAHGAMVFYPNTNYNSGASQTGKGLAQLIENHLVALGLYNRGITIKDAQQDKYPDGTAADYYGVIRNCKLAGIPAIIVEHAFVSNSNDAGNYLNTDAKLQKLGVADATAIAEYYGLSKGVNVTSDSIKITNLNNAAGTATLSVNGVSPDDKVRAVSFAVWSKADQSDIYWYHATKVGVGGYSSNFQISNHKYNQGTYYVEGYAEDIYGISHLLGRASCSFSVTGGSVSVRPVTAGQYTLTLTGVTVPGGTAGVSFAVWGDVNGQNDLRWYNATKNSDGSWSTILPIANHGELGVYHVWAYAVNMGLTSTCAVQTAFEHQETASVQSIAIKNMNSTAGTFDIFVNGVQASCGVSKVQIPVWSESDQSDIYWYTATKQSDGSYAAQVNLKNHGYNYSTYNIHVYVTSSTQVKMVAGVTTTEVYPPAVNLKTELAADELTCNLTASNVKLSGGVQKVYFAVWSDNGGQDDLVWYEAQESGGVWKRNISIADHKTDGTYEVHLYAENSSGKRIFMGNTTFDVSSISVQKIQAKNVDAVNGSFDVVVSGFVSPSGVHTVQVPVWSKSDQSDIHWYTAAKQADGTYIAHVEISNHDYNYGKYTIHTYVTAGNGVYKFTGSTSTSIYPLQATVSAVLSSDEKTCSLSASGVQMPGGVQKVYFAVWSEEGGQDDLVWYAAEKSSDRKWDRDILISSHKTAGTYQVHAYGEDSTGKRTVLGTTTFQVSSLKIQTIQVKNLLPASGTFDVFFSGIQSPSGVSKLQVPVWSKDDQSDIYWYTAARQSDGTYAVQVNLKNHDYNYGKYTVATGMTAGNGIYQFTGAVSVQVNLPSASVRAVLSSDEKTSSITAENVALAGGVQGVYFAVWSEAGGQDDLIWYQAAKTREGTWKTDISISSHKSEGVYQVHLYGVDRNGNRVFMGNTTFNVSYMSVQKIQVKNLNNGTGTFDVFLSGITAPSGVSKVQVPVWSKADQSDIYWYTATRQSDGSYAAQVNIKNHGYNYGKYTIHTYVTAGNGVYKFTGSTSATINVPTTTMQVGIQADGRNCNLVANNVGLQGGVKKVYFAVWSETGGQDDLRWYEASNTSSGVWVNSFLLSNHKTAGVYEADTYAIDSQNNYVPMASIKFTVQGPSASAVNLVNYNESDGTFGVKVSGATSPAGIASVKVAVWSAGNQSDLVWYDATHNSDGSYVIGADVRNHSNNTGTYYADAYVYDNNGIALCAGRVTCSMIQVTNLLHPISGSTSVTVQQMVNYYNTKAVYPSFYQNTEASTIQAFCQIYIEECRAEGIKAEVAFCQAMKETGFLRYGGNVQIEQYNFAGMGSTGPGVRGESYPDVRTGIRAQVQHLKAYANTDSLNNICVDSRFRYVTRGTAPYVEWLGIQQNPYGKGWATANNYGYQIVDMVNKLKQN</sequence>
<feature type="compositionally biased region" description="Acidic residues" evidence="2">
    <location>
        <begin position="105"/>
        <end position="122"/>
    </location>
</feature>
<reference evidence="5 6" key="1">
    <citation type="journal article" date="2015" name="Genome Announc.">
        <title>Complete genome sequence of the human gut symbiont Roseburia hominis.</title>
        <authorList>
            <person name="Travis A.J."/>
            <person name="Kelly D."/>
            <person name="Flint H.J."/>
            <person name="Aminov R.I."/>
        </authorList>
    </citation>
    <scope>NUCLEOTIDE SEQUENCE [LARGE SCALE GENOMIC DNA]</scope>
    <source>
        <strain evidence="6">DSM 16839 / JCM 17582 / NCIMB 14029 / A2-183</strain>
    </source>
</reference>
<name>G2T553_ROSHA</name>
<accession>G2T553</accession>
<dbReference type="Pfam" id="PF08481">
    <property type="entry name" value="GBS_Bsp-like"/>
    <property type="match status" value="11"/>
</dbReference>
<dbReference type="InterPro" id="IPR002508">
    <property type="entry name" value="MurNAc-LAA_cat"/>
</dbReference>
<feature type="region of interest" description="Disordered" evidence="2">
    <location>
        <begin position="38"/>
        <end position="122"/>
    </location>
</feature>
<dbReference type="InterPro" id="IPR002901">
    <property type="entry name" value="MGlyc_endo_b_GlcNAc-like_dom"/>
</dbReference>
<feature type="signal peptide" evidence="3">
    <location>
        <begin position="1"/>
        <end position="18"/>
    </location>
</feature>
<dbReference type="SMART" id="SM00646">
    <property type="entry name" value="Ami_3"/>
    <property type="match status" value="1"/>
</dbReference>
<dbReference type="STRING" id="585394.RHOM_12165"/>
<dbReference type="CDD" id="cd02696">
    <property type="entry name" value="MurNAc-LAA"/>
    <property type="match status" value="1"/>
</dbReference>
<dbReference type="PANTHER" id="PTHR30404:SF0">
    <property type="entry name" value="N-ACETYLMURAMOYL-L-ALANINE AMIDASE AMIC"/>
    <property type="match status" value="1"/>
</dbReference>
<dbReference type="KEGG" id="rho:RHOM_12165"/>
<dbReference type="GO" id="GO:0009253">
    <property type="term" value="P:peptidoglycan catabolic process"/>
    <property type="evidence" value="ECO:0007669"/>
    <property type="project" value="InterPro"/>
</dbReference>
<feature type="compositionally biased region" description="Basic and acidic residues" evidence="2">
    <location>
        <begin position="52"/>
        <end position="69"/>
    </location>
</feature>
<dbReference type="BioCyc" id="RHOM585394:G1H02-2426-MONOMER"/>
<dbReference type="GO" id="GO:0004040">
    <property type="term" value="F:amidase activity"/>
    <property type="evidence" value="ECO:0007669"/>
    <property type="project" value="InterPro"/>
</dbReference>
<dbReference type="eggNOG" id="COG0860">
    <property type="taxonomic scope" value="Bacteria"/>
</dbReference>
<keyword evidence="6" id="KW-1185">Reference proteome</keyword>
<dbReference type="Gene3D" id="1.10.530.10">
    <property type="match status" value="1"/>
</dbReference>
<dbReference type="Proteomes" id="UP000008178">
    <property type="component" value="Chromosome"/>
</dbReference>
<protein>
    <submittedName>
        <fullName evidence="5">N-acetylmuramidase/lysin</fullName>
    </submittedName>
</protein>
<keyword evidence="3" id="KW-0732">Signal</keyword>
<dbReference type="eggNOG" id="COG1705">
    <property type="taxonomic scope" value="Bacteria"/>
</dbReference>
<proteinExistence type="predicted"/>
<feature type="compositionally biased region" description="Polar residues" evidence="2">
    <location>
        <begin position="38"/>
        <end position="50"/>
    </location>
</feature>
<evidence type="ECO:0000313" key="6">
    <source>
        <dbReference type="Proteomes" id="UP000008178"/>
    </source>
</evidence>
<gene>
    <name evidence="5" type="ordered locus">RHOM_12165</name>
</gene>
<feature type="chain" id="PRO_5039097017" evidence="3">
    <location>
        <begin position="19"/>
        <end position="1786"/>
    </location>
</feature>
<dbReference type="SUPFAM" id="SSF53187">
    <property type="entry name" value="Zn-dependent exopeptidases"/>
    <property type="match status" value="1"/>
</dbReference>
<evidence type="ECO:0000313" key="5">
    <source>
        <dbReference type="EMBL" id="AEN97541.1"/>
    </source>
</evidence>
<evidence type="ECO:0000256" key="3">
    <source>
        <dbReference type="SAM" id="SignalP"/>
    </source>
</evidence>
<feature type="domain" description="MurNAc-LAA" evidence="4">
    <location>
        <begin position="365"/>
        <end position="498"/>
    </location>
</feature>
<dbReference type="EMBL" id="CP003040">
    <property type="protein sequence ID" value="AEN97541.1"/>
    <property type="molecule type" value="Genomic_DNA"/>
</dbReference>
<organism evidence="5 6">
    <name type="scientific">Roseburia hominis (strain DSM 16839 / JCM 17582 / NCIMB 14029 / A2-183)</name>
    <dbReference type="NCBI Taxonomy" id="585394"/>
    <lineage>
        <taxon>Bacteria</taxon>
        <taxon>Bacillati</taxon>
        <taxon>Bacillota</taxon>
        <taxon>Clostridia</taxon>
        <taxon>Lachnospirales</taxon>
        <taxon>Lachnospiraceae</taxon>
        <taxon>Roseburia</taxon>
    </lineage>
</organism>
<dbReference type="Gene3D" id="3.40.630.40">
    <property type="entry name" value="Zn-dependent exopeptidases"/>
    <property type="match status" value="1"/>
</dbReference>
<dbReference type="GO" id="GO:0008745">
    <property type="term" value="F:N-acetylmuramoyl-L-alanine amidase activity"/>
    <property type="evidence" value="ECO:0007669"/>
    <property type="project" value="InterPro"/>
</dbReference>
<feature type="compositionally biased region" description="Low complexity" evidence="2">
    <location>
        <begin position="74"/>
        <end position="89"/>
    </location>
</feature>
<dbReference type="Pfam" id="PF01520">
    <property type="entry name" value="Amidase_3"/>
    <property type="match status" value="1"/>
</dbReference>
<dbReference type="InterPro" id="IPR050695">
    <property type="entry name" value="N-acetylmuramoyl_amidase_3"/>
</dbReference>
<dbReference type="Pfam" id="PF01832">
    <property type="entry name" value="Glucosaminidase"/>
    <property type="match status" value="1"/>
</dbReference>
<evidence type="ECO:0000256" key="1">
    <source>
        <dbReference type="ARBA" id="ARBA00022801"/>
    </source>
</evidence>
<dbReference type="HOGENOM" id="CLU_238445_0_0_9"/>
<dbReference type="Gene3D" id="2.60.40.3760">
    <property type="match status" value="11"/>
</dbReference>